<comment type="subcellular location">
    <subcellularLocation>
        <location evidence="1">Cell membrane</location>
        <topology evidence="1">Peripheral membrane protein</topology>
    </subcellularLocation>
</comment>
<keyword evidence="7" id="KW-1278">Translocase</keyword>
<accession>A0A0K9YKC2</accession>
<feature type="domain" description="ABC transporter" evidence="9">
    <location>
        <begin position="7"/>
        <end position="245"/>
    </location>
</feature>
<dbReference type="PROSITE" id="PS50893">
    <property type="entry name" value="ABC_TRANSPORTER_2"/>
    <property type="match status" value="1"/>
</dbReference>
<dbReference type="PANTHER" id="PTHR43553:SF24">
    <property type="entry name" value="ENERGY-COUPLING FACTOR TRANSPORTER ATP-BINDING PROTEIN ECFA1"/>
    <property type="match status" value="1"/>
</dbReference>
<name>A0A0K9YKC2_9BACL</name>
<gene>
    <name evidence="10" type="primary">ecfA1_2</name>
    <name evidence="11" type="ORF">ADS79_30535</name>
    <name evidence="10" type="ORF">BRE01_61550</name>
</gene>
<reference evidence="11" key="2">
    <citation type="submission" date="2015-07" db="EMBL/GenBank/DDBJ databases">
        <title>MeaNS - Measles Nucleotide Surveillance Program.</title>
        <authorList>
            <person name="Tran T."/>
            <person name="Druce J."/>
        </authorList>
    </citation>
    <scope>NUCLEOTIDE SEQUENCE</scope>
    <source>
        <strain evidence="11">DSM 9887</strain>
    </source>
</reference>
<dbReference type="SMART" id="SM00382">
    <property type="entry name" value="AAA"/>
    <property type="match status" value="1"/>
</dbReference>
<dbReference type="InterPro" id="IPR015856">
    <property type="entry name" value="ABC_transpr_CbiO/EcfA_su"/>
</dbReference>
<dbReference type="InterPro" id="IPR030947">
    <property type="entry name" value="EcfA_1"/>
</dbReference>
<reference evidence="10 13" key="3">
    <citation type="submission" date="2019-06" db="EMBL/GenBank/DDBJ databases">
        <title>Whole genome shotgun sequence of Brevibacillus reuszeri NBRC 15719.</title>
        <authorList>
            <person name="Hosoyama A."/>
            <person name="Uohara A."/>
            <person name="Ohji S."/>
            <person name="Ichikawa N."/>
        </authorList>
    </citation>
    <scope>NUCLEOTIDE SEQUENCE [LARGE SCALE GENOMIC DNA]</scope>
    <source>
        <strain evidence="10 13">NBRC 15719</strain>
    </source>
</reference>
<evidence type="ECO:0000256" key="4">
    <source>
        <dbReference type="ARBA" id="ARBA00022475"/>
    </source>
</evidence>
<dbReference type="RefSeq" id="WP_049742250.1">
    <property type="nucleotide sequence ID" value="NZ_BJON01000030.1"/>
</dbReference>
<dbReference type="InterPro" id="IPR017871">
    <property type="entry name" value="ABC_transporter-like_CS"/>
</dbReference>
<dbReference type="GO" id="GO:0043190">
    <property type="term" value="C:ATP-binding cassette (ABC) transporter complex"/>
    <property type="evidence" value="ECO:0007669"/>
    <property type="project" value="TreeGrafter"/>
</dbReference>
<dbReference type="GO" id="GO:0015087">
    <property type="term" value="F:cobalt ion transmembrane transporter activity"/>
    <property type="evidence" value="ECO:0007669"/>
    <property type="project" value="UniProtKB-ARBA"/>
</dbReference>
<evidence type="ECO:0000313" key="10">
    <source>
        <dbReference type="EMBL" id="GED72453.1"/>
    </source>
</evidence>
<evidence type="ECO:0000256" key="7">
    <source>
        <dbReference type="ARBA" id="ARBA00022967"/>
    </source>
</evidence>
<dbReference type="Gene3D" id="3.40.50.300">
    <property type="entry name" value="P-loop containing nucleotide triphosphate hydrolases"/>
    <property type="match status" value="1"/>
</dbReference>
<keyword evidence="4" id="KW-1003">Cell membrane</keyword>
<evidence type="ECO:0000313" key="11">
    <source>
        <dbReference type="EMBL" id="KNB69126.1"/>
    </source>
</evidence>
<organism evidence="11 12">
    <name type="scientific">Brevibacillus reuszeri</name>
    <dbReference type="NCBI Taxonomy" id="54915"/>
    <lineage>
        <taxon>Bacteria</taxon>
        <taxon>Bacillati</taxon>
        <taxon>Bacillota</taxon>
        <taxon>Bacilli</taxon>
        <taxon>Bacillales</taxon>
        <taxon>Paenibacillaceae</taxon>
        <taxon>Brevibacillus</taxon>
    </lineage>
</organism>
<evidence type="ECO:0000259" key="9">
    <source>
        <dbReference type="PROSITE" id="PS50893"/>
    </source>
</evidence>
<dbReference type="Pfam" id="PF00005">
    <property type="entry name" value="ABC_tran"/>
    <property type="match status" value="1"/>
</dbReference>
<protein>
    <submittedName>
        <fullName evidence="11">Cobalt transporter ATP-binding subunit</fullName>
    </submittedName>
    <submittedName>
        <fullName evidence="10">Energy-coupling factor transporter ATP-binding protein EcfA1</fullName>
    </submittedName>
</protein>
<dbReference type="InterPro" id="IPR003439">
    <property type="entry name" value="ABC_transporter-like_ATP-bd"/>
</dbReference>
<keyword evidence="5" id="KW-0547">Nucleotide-binding</keyword>
<keyword evidence="3" id="KW-0813">Transport</keyword>
<dbReference type="Proteomes" id="UP000319578">
    <property type="component" value="Unassembled WGS sequence"/>
</dbReference>
<dbReference type="EMBL" id="LGIQ01000013">
    <property type="protein sequence ID" value="KNB69126.1"/>
    <property type="molecule type" value="Genomic_DNA"/>
</dbReference>
<evidence type="ECO:0000313" key="12">
    <source>
        <dbReference type="Proteomes" id="UP000036834"/>
    </source>
</evidence>
<evidence type="ECO:0000313" key="13">
    <source>
        <dbReference type="Proteomes" id="UP000319578"/>
    </source>
</evidence>
<dbReference type="PANTHER" id="PTHR43553">
    <property type="entry name" value="HEAVY METAL TRANSPORTER"/>
    <property type="match status" value="1"/>
</dbReference>
<dbReference type="Proteomes" id="UP000036834">
    <property type="component" value="Unassembled WGS sequence"/>
</dbReference>
<comment type="caution">
    <text evidence="11">The sequence shown here is derived from an EMBL/GenBank/DDBJ whole genome shotgun (WGS) entry which is preliminary data.</text>
</comment>
<dbReference type="GO" id="GO:0005524">
    <property type="term" value="F:ATP binding"/>
    <property type="evidence" value="ECO:0007669"/>
    <property type="project" value="UniProtKB-KW"/>
</dbReference>
<keyword evidence="13" id="KW-1185">Reference proteome</keyword>
<dbReference type="NCBIfam" id="NF010167">
    <property type="entry name" value="PRK13648.1"/>
    <property type="match status" value="1"/>
</dbReference>
<dbReference type="PROSITE" id="PS00211">
    <property type="entry name" value="ABC_TRANSPORTER_1"/>
    <property type="match status" value="1"/>
</dbReference>
<dbReference type="CDD" id="cd03225">
    <property type="entry name" value="ABC_cobalt_CbiO_domain1"/>
    <property type="match status" value="1"/>
</dbReference>
<comment type="similarity">
    <text evidence="2">Belongs to the ABC transporter superfamily.</text>
</comment>
<evidence type="ECO:0000256" key="2">
    <source>
        <dbReference type="ARBA" id="ARBA00005417"/>
    </source>
</evidence>
<dbReference type="InterPro" id="IPR003593">
    <property type="entry name" value="AAA+_ATPase"/>
</dbReference>
<dbReference type="FunFam" id="3.40.50.300:FF:000224">
    <property type="entry name" value="Energy-coupling factor transporter ATP-binding protein EcfA"/>
    <property type="match status" value="1"/>
</dbReference>
<dbReference type="GO" id="GO:0042626">
    <property type="term" value="F:ATPase-coupled transmembrane transporter activity"/>
    <property type="evidence" value="ECO:0007669"/>
    <property type="project" value="TreeGrafter"/>
</dbReference>
<dbReference type="EMBL" id="BJON01000030">
    <property type="protein sequence ID" value="GED72453.1"/>
    <property type="molecule type" value="Genomic_DNA"/>
</dbReference>
<dbReference type="InterPro" id="IPR050095">
    <property type="entry name" value="ECF_ABC_transporter_ATP-bd"/>
</dbReference>
<reference evidence="12" key="1">
    <citation type="submission" date="2015-07" db="EMBL/GenBank/DDBJ databases">
        <title>Genome sequencing project for genomic taxonomy and phylogenomics of Bacillus-like bacteria.</title>
        <authorList>
            <person name="Liu B."/>
            <person name="Wang J."/>
            <person name="Zhu Y."/>
            <person name="Liu G."/>
            <person name="Chen Q."/>
            <person name="Chen Z."/>
            <person name="Lan J."/>
            <person name="Che J."/>
            <person name="Ge C."/>
            <person name="Shi H."/>
            <person name="Pan Z."/>
            <person name="Liu X."/>
        </authorList>
    </citation>
    <scope>NUCLEOTIDE SEQUENCE [LARGE SCALE GENOMIC DNA]</scope>
    <source>
        <strain evidence="12">DSM 9887</strain>
    </source>
</reference>
<keyword evidence="8" id="KW-0472">Membrane</keyword>
<proteinExistence type="inferred from homology"/>
<dbReference type="AlphaFoldDB" id="A0A0K9YKC2"/>
<evidence type="ECO:0000256" key="1">
    <source>
        <dbReference type="ARBA" id="ARBA00004202"/>
    </source>
</evidence>
<evidence type="ECO:0000256" key="3">
    <source>
        <dbReference type="ARBA" id="ARBA00022448"/>
    </source>
</evidence>
<dbReference type="STRING" id="54915.ADS79_30535"/>
<dbReference type="InterPro" id="IPR027417">
    <property type="entry name" value="P-loop_NTPase"/>
</dbReference>
<evidence type="ECO:0000256" key="6">
    <source>
        <dbReference type="ARBA" id="ARBA00022840"/>
    </source>
</evidence>
<dbReference type="OrthoDB" id="9784332at2"/>
<dbReference type="SUPFAM" id="SSF52540">
    <property type="entry name" value="P-loop containing nucleoside triphosphate hydrolases"/>
    <property type="match status" value="1"/>
</dbReference>
<evidence type="ECO:0000256" key="8">
    <source>
        <dbReference type="ARBA" id="ARBA00023136"/>
    </source>
</evidence>
<dbReference type="GO" id="GO:0016887">
    <property type="term" value="F:ATP hydrolysis activity"/>
    <property type="evidence" value="ECO:0007669"/>
    <property type="project" value="InterPro"/>
</dbReference>
<dbReference type="PATRIC" id="fig|54915.3.peg.205"/>
<dbReference type="NCBIfam" id="TIGR04520">
    <property type="entry name" value="ECF_ATPase_1"/>
    <property type="match status" value="1"/>
</dbReference>
<keyword evidence="6 11" id="KW-0067">ATP-binding</keyword>
<sequence length="283" mass="31289">MNEESLLALQNVSFAYDDEEGKRVPVLNSVDVTIDKGSFVSILGHNGSGKSTMAKLMNALLLPAGGKVLVSGMDTQNGEVLWEIRQHVGMVFQNPDNQIVGATVEDDVAFGLENMGVDPKEMRARIDETLFSVGMEKYLMAEPHRLSGGQKQRVAIAGILAMRPSVIIFDEATAMLDPKGRQEVLLLARKLNREEGITIVNITHFPEEAIYSDRVIVMRAGEVMMEGQPSEVFSQVERLKEAGLDVPFVVRLRHELAAKGIDLPFVLHQEELVEHVCKLLLTK</sequence>
<evidence type="ECO:0000256" key="5">
    <source>
        <dbReference type="ARBA" id="ARBA00022741"/>
    </source>
</evidence>